<dbReference type="InterPro" id="IPR002307">
    <property type="entry name" value="Tyr-tRNA-ligase"/>
</dbReference>
<dbReference type="OrthoDB" id="9804243at2"/>
<evidence type="ECO:0000256" key="3">
    <source>
        <dbReference type="ARBA" id="ARBA00022598"/>
    </source>
</evidence>
<dbReference type="GO" id="GO:0004831">
    <property type="term" value="F:tyrosine-tRNA ligase activity"/>
    <property type="evidence" value="ECO:0007669"/>
    <property type="project" value="UniProtKB-UniRule"/>
</dbReference>
<evidence type="ECO:0000256" key="7">
    <source>
        <dbReference type="ARBA" id="ARBA00022917"/>
    </source>
</evidence>
<protein>
    <recommendedName>
        <fullName evidence="10">Tyrosine--tRNA ligase</fullName>
        <ecNumber evidence="10">6.1.1.1</ecNumber>
    </recommendedName>
    <alternativeName>
        <fullName evidence="10">Tyrosyl-tRNA synthetase</fullName>
        <shortName evidence="10">TyrRS</shortName>
    </alternativeName>
</protein>
<dbReference type="InterPro" id="IPR002305">
    <property type="entry name" value="aa-tRNA-synth_Ic"/>
</dbReference>
<comment type="function">
    <text evidence="10">Catalyzes the attachment of tyrosine to tRNA(Tyr) in a two-step reaction: tyrosine is first activated by ATP to form Tyr-AMP and then transferred to the acceptor end of tRNA(Tyr).</text>
</comment>
<organism evidence="13 14">
    <name type="scientific">Leptospirillum ferriphilum</name>
    <dbReference type="NCBI Taxonomy" id="178606"/>
    <lineage>
        <taxon>Bacteria</taxon>
        <taxon>Pseudomonadati</taxon>
        <taxon>Nitrospirota</taxon>
        <taxon>Nitrospiria</taxon>
        <taxon>Nitrospirales</taxon>
        <taxon>Nitrospiraceae</taxon>
        <taxon>Leptospirillum</taxon>
    </lineage>
</organism>
<dbReference type="Gene3D" id="3.40.50.620">
    <property type="entry name" value="HUPs"/>
    <property type="match status" value="1"/>
</dbReference>
<proteinExistence type="inferred from homology"/>
<dbReference type="Gene3D" id="1.10.240.10">
    <property type="entry name" value="Tyrosyl-Transfer RNA Synthetase"/>
    <property type="match status" value="1"/>
</dbReference>
<dbReference type="GO" id="GO:0003723">
    <property type="term" value="F:RNA binding"/>
    <property type="evidence" value="ECO:0007669"/>
    <property type="project" value="UniProtKB-KW"/>
</dbReference>
<evidence type="ECO:0000256" key="2">
    <source>
        <dbReference type="ARBA" id="ARBA00022490"/>
    </source>
</evidence>
<comment type="subunit">
    <text evidence="1 10">Homodimer.</text>
</comment>
<dbReference type="PROSITE" id="PS50889">
    <property type="entry name" value="S4"/>
    <property type="match status" value="1"/>
</dbReference>
<dbReference type="PROSITE" id="PS00178">
    <property type="entry name" value="AA_TRNA_LIGASE_I"/>
    <property type="match status" value="1"/>
</dbReference>
<dbReference type="Proteomes" id="UP000029452">
    <property type="component" value="Unassembled WGS sequence"/>
</dbReference>
<dbReference type="CDD" id="cd00165">
    <property type="entry name" value="S4"/>
    <property type="match status" value="1"/>
</dbReference>
<evidence type="ECO:0000256" key="5">
    <source>
        <dbReference type="ARBA" id="ARBA00022840"/>
    </source>
</evidence>
<dbReference type="AlphaFoldDB" id="A0A094X1Y3"/>
<dbReference type="PANTHER" id="PTHR11766:SF1">
    <property type="entry name" value="TYROSINE--TRNA LIGASE"/>
    <property type="match status" value="1"/>
</dbReference>
<comment type="caution">
    <text evidence="13">The sequence shown here is derived from an EMBL/GenBank/DDBJ whole genome shotgun (WGS) entry which is preliminary data.</text>
</comment>
<dbReference type="PANTHER" id="PTHR11766">
    <property type="entry name" value="TYROSYL-TRNA SYNTHETASE"/>
    <property type="match status" value="1"/>
</dbReference>
<dbReference type="InterPro" id="IPR036986">
    <property type="entry name" value="S4_RNA-bd_sf"/>
</dbReference>
<accession>A0A094X1Y3</accession>
<dbReference type="SUPFAM" id="SSF52374">
    <property type="entry name" value="Nucleotidylyl transferase"/>
    <property type="match status" value="1"/>
</dbReference>
<dbReference type="InterPro" id="IPR024108">
    <property type="entry name" value="Tyr-tRNA-ligase_bac_2"/>
</dbReference>
<dbReference type="PRINTS" id="PR01040">
    <property type="entry name" value="TRNASYNTHTYR"/>
</dbReference>
<dbReference type="SUPFAM" id="SSF55174">
    <property type="entry name" value="Alpha-L RNA-binding motif"/>
    <property type="match status" value="1"/>
</dbReference>
<name>A0A094X1Y3_9BACT</name>
<evidence type="ECO:0000256" key="9">
    <source>
        <dbReference type="ARBA" id="ARBA00048248"/>
    </source>
</evidence>
<dbReference type="CDD" id="cd00805">
    <property type="entry name" value="TyrRS_core"/>
    <property type="match status" value="1"/>
</dbReference>
<dbReference type="GO" id="GO:0006437">
    <property type="term" value="P:tyrosyl-tRNA aminoacylation"/>
    <property type="evidence" value="ECO:0007669"/>
    <property type="project" value="UniProtKB-UniRule"/>
</dbReference>
<feature type="short sequence motif" description="'KMSKS' region" evidence="10">
    <location>
        <begin position="236"/>
        <end position="240"/>
    </location>
</feature>
<sequence>MSSSSLIVSPEQALPILKRGIVDLYVEEDFQKKLEKSYKTRIPLKVKAGFDPTSPDLHLGHFVLLKKLRQFQDMGHLVQFVVGDFTAFIGDPTGRSEIRKPISPEQIAENAKTYERQVFRVLKQEKTQVVFNSSWMKKLGVDGLVRLAGLQTVARFLERDDFQKRMNERLPIHLHELLYPLMQGYDSVVLESDVELGGSDQLFNLLVGRDLLRQHQKEPQAVLTLPLLVGLDGEKKMSKSLRNAVALEDSPDEMFGRLMSIPDSLIASYTTLLTDLDPDANSQLHPRDAKVYMARSVVSQFHGEDNANRAIASFEKVFSRKELPEEIPVFHVREGERVRLSTVMVQSGAAKSESQAKQLIRQGAVDWNGETVQDPFMMIEPKNDLLKVGKRFYCRVQSIISKD</sequence>
<keyword evidence="6 11" id="KW-0694">RNA-binding</keyword>
<dbReference type="FunFam" id="3.40.50.620:FF:000061">
    <property type="entry name" value="Tyrosine--tRNA ligase"/>
    <property type="match status" value="1"/>
</dbReference>
<evidence type="ECO:0000259" key="12">
    <source>
        <dbReference type="SMART" id="SM00363"/>
    </source>
</evidence>
<evidence type="ECO:0000256" key="6">
    <source>
        <dbReference type="ARBA" id="ARBA00022884"/>
    </source>
</evidence>
<dbReference type="EC" id="6.1.1.1" evidence="10"/>
<dbReference type="InterPro" id="IPR001412">
    <property type="entry name" value="aa-tRNA-synth_I_CS"/>
</dbReference>
<dbReference type="Pfam" id="PF00579">
    <property type="entry name" value="tRNA-synt_1b"/>
    <property type="match status" value="1"/>
</dbReference>
<keyword evidence="7 10" id="KW-0648">Protein biosynthesis</keyword>
<evidence type="ECO:0000256" key="10">
    <source>
        <dbReference type="HAMAP-Rule" id="MF_02007"/>
    </source>
</evidence>
<keyword evidence="2 10" id="KW-0963">Cytoplasm</keyword>
<evidence type="ECO:0000256" key="4">
    <source>
        <dbReference type="ARBA" id="ARBA00022741"/>
    </source>
</evidence>
<keyword evidence="3 10" id="KW-0436">Ligase</keyword>
<evidence type="ECO:0000313" key="14">
    <source>
        <dbReference type="Proteomes" id="UP000029452"/>
    </source>
</evidence>
<dbReference type="Gene3D" id="3.10.290.10">
    <property type="entry name" value="RNA-binding S4 domain"/>
    <property type="match status" value="1"/>
</dbReference>
<gene>
    <name evidence="10" type="primary">tyrS</name>
    <name evidence="13" type="ORF">LptCag_0521</name>
</gene>
<dbReference type="GO" id="GO:0005829">
    <property type="term" value="C:cytosol"/>
    <property type="evidence" value="ECO:0007669"/>
    <property type="project" value="TreeGrafter"/>
</dbReference>
<dbReference type="SMART" id="SM00363">
    <property type="entry name" value="S4"/>
    <property type="match status" value="1"/>
</dbReference>
<dbReference type="InterPro" id="IPR024088">
    <property type="entry name" value="Tyr-tRNA-ligase_bac-type"/>
</dbReference>
<comment type="catalytic activity">
    <reaction evidence="9 10">
        <text>tRNA(Tyr) + L-tyrosine + ATP = L-tyrosyl-tRNA(Tyr) + AMP + diphosphate + H(+)</text>
        <dbReference type="Rhea" id="RHEA:10220"/>
        <dbReference type="Rhea" id="RHEA-COMP:9706"/>
        <dbReference type="Rhea" id="RHEA-COMP:9707"/>
        <dbReference type="ChEBI" id="CHEBI:15378"/>
        <dbReference type="ChEBI" id="CHEBI:30616"/>
        <dbReference type="ChEBI" id="CHEBI:33019"/>
        <dbReference type="ChEBI" id="CHEBI:58315"/>
        <dbReference type="ChEBI" id="CHEBI:78442"/>
        <dbReference type="ChEBI" id="CHEBI:78536"/>
        <dbReference type="ChEBI" id="CHEBI:456215"/>
        <dbReference type="EC" id="6.1.1.1"/>
    </reaction>
</comment>
<keyword evidence="5 10" id="KW-0067">ATP-binding</keyword>
<dbReference type="InterPro" id="IPR014729">
    <property type="entry name" value="Rossmann-like_a/b/a_fold"/>
</dbReference>
<comment type="subcellular location">
    <subcellularLocation>
        <location evidence="10">Cytoplasm</location>
    </subcellularLocation>
</comment>
<reference evidence="13 14" key="1">
    <citation type="submission" date="2014-06" db="EMBL/GenBank/DDBJ databases">
        <title>Draft genome sequence of iron oxidizing acidophile Leptospirillum ferriphilum DSM14647.</title>
        <authorList>
            <person name="Cardenas J.P."/>
            <person name="Lazcano M."/>
            <person name="Ossandon F.J."/>
            <person name="Corbett M."/>
            <person name="Holmes D.S."/>
            <person name="Watkin E."/>
        </authorList>
    </citation>
    <scope>NUCLEOTIDE SEQUENCE [LARGE SCALE GENOMIC DNA]</scope>
    <source>
        <strain evidence="13 14">DSM 14647</strain>
    </source>
</reference>
<keyword evidence="8 10" id="KW-0030">Aminoacyl-tRNA synthetase</keyword>
<evidence type="ECO:0000256" key="8">
    <source>
        <dbReference type="ARBA" id="ARBA00023146"/>
    </source>
</evidence>
<dbReference type="NCBIfam" id="TIGR00234">
    <property type="entry name" value="tyrS"/>
    <property type="match status" value="1"/>
</dbReference>
<feature type="binding site" evidence="10">
    <location>
        <position position="239"/>
    </location>
    <ligand>
        <name>ATP</name>
        <dbReference type="ChEBI" id="CHEBI:30616"/>
    </ligand>
</feature>
<comment type="similarity">
    <text evidence="10">Belongs to the class-I aminoacyl-tRNA synthetase family. TyrS type 2 subfamily.</text>
</comment>
<dbReference type="GO" id="GO:0005524">
    <property type="term" value="F:ATP binding"/>
    <property type="evidence" value="ECO:0007669"/>
    <property type="project" value="UniProtKB-UniRule"/>
</dbReference>
<feature type="short sequence motif" description="'HIGH' region" evidence="10">
    <location>
        <begin position="52"/>
        <end position="61"/>
    </location>
</feature>
<evidence type="ECO:0000256" key="11">
    <source>
        <dbReference type="PROSITE-ProRule" id="PRU00182"/>
    </source>
</evidence>
<dbReference type="Pfam" id="PF01479">
    <property type="entry name" value="S4"/>
    <property type="match status" value="1"/>
</dbReference>
<evidence type="ECO:0000313" key="13">
    <source>
        <dbReference type="EMBL" id="KGA92529.1"/>
    </source>
</evidence>
<dbReference type="HAMAP" id="MF_02007">
    <property type="entry name" value="Tyr_tRNA_synth_type2"/>
    <property type="match status" value="1"/>
</dbReference>
<dbReference type="PATRIC" id="fig|178606.4.peg.2714"/>
<evidence type="ECO:0000256" key="1">
    <source>
        <dbReference type="ARBA" id="ARBA00011738"/>
    </source>
</evidence>
<dbReference type="InterPro" id="IPR002942">
    <property type="entry name" value="S4_RNA-bd"/>
</dbReference>
<dbReference type="RefSeq" id="WP_036084158.1">
    <property type="nucleotide sequence ID" value="NZ_JBPKCJ010000012.1"/>
</dbReference>
<dbReference type="EMBL" id="JPGK01000017">
    <property type="protein sequence ID" value="KGA92529.1"/>
    <property type="molecule type" value="Genomic_DNA"/>
</dbReference>
<keyword evidence="4 10" id="KW-0547">Nucleotide-binding</keyword>
<feature type="domain" description="RNA-binding S4" evidence="12">
    <location>
        <begin position="338"/>
        <end position="397"/>
    </location>
</feature>